<dbReference type="PROSITE" id="PS00101">
    <property type="entry name" value="HEXAPEP_TRANSFERASES"/>
    <property type="match status" value="1"/>
</dbReference>
<dbReference type="Gene3D" id="2.160.10.10">
    <property type="entry name" value="Hexapeptide repeat proteins"/>
    <property type="match status" value="1"/>
</dbReference>
<comment type="pathway">
    <text evidence="7">Bacterial outer membrane biogenesis; LPS lipid A biosynthesis.</text>
</comment>
<dbReference type="RefSeq" id="WP_028070752.1">
    <property type="nucleotide sequence ID" value="NZ_CP158797.1"/>
</dbReference>
<dbReference type="KEGG" id="stha:NCTC11429_01168"/>
<evidence type="ECO:0000256" key="5">
    <source>
        <dbReference type="ARBA" id="ARBA00023098"/>
    </source>
</evidence>
<dbReference type="HAMAP" id="MF_00523">
    <property type="entry name" value="LpxD"/>
    <property type="match status" value="1"/>
</dbReference>
<dbReference type="InterPro" id="IPR018357">
    <property type="entry name" value="Hexapep_transf_CS"/>
</dbReference>
<organism evidence="10 11">
    <name type="scientific">Sphingobacterium thalpophilum</name>
    <dbReference type="NCBI Taxonomy" id="259"/>
    <lineage>
        <taxon>Bacteria</taxon>
        <taxon>Pseudomonadati</taxon>
        <taxon>Bacteroidota</taxon>
        <taxon>Sphingobacteriia</taxon>
        <taxon>Sphingobacteriales</taxon>
        <taxon>Sphingobacteriaceae</taxon>
        <taxon>Sphingobacterium</taxon>
    </lineage>
</organism>
<dbReference type="GO" id="GO:0009245">
    <property type="term" value="P:lipid A biosynthetic process"/>
    <property type="evidence" value="ECO:0007669"/>
    <property type="project" value="UniProtKB-UniRule"/>
</dbReference>
<dbReference type="EMBL" id="JBEOQB010000001">
    <property type="protein sequence ID" value="MEZ0450584.1"/>
    <property type="molecule type" value="Genomic_DNA"/>
</dbReference>
<dbReference type="SUPFAM" id="SSF51161">
    <property type="entry name" value="Trimeric LpxA-like enzymes"/>
    <property type="match status" value="1"/>
</dbReference>
<dbReference type="CDD" id="cd03352">
    <property type="entry name" value="LbH_LpxD"/>
    <property type="match status" value="1"/>
</dbReference>
<dbReference type="GO" id="GO:0016410">
    <property type="term" value="F:N-acyltransferase activity"/>
    <property type="evidence" value="ECO:0007669"/>
    <property type="project" value="InterPro"/>
</dbReference>
<keyword evidence="3 7" id="KW-0808">Transferase</keyword>
<dbReference type="PANTHER" id="PTHR43378:SF2">
    <property type="entry name" value="UDP-3-O-ACYLGLUCOSAMINE N-ACYLTRANSFERASE 1, MITOCHONDRIAL-RELATED"/>
    <property type="match status" value="1"/>
</dbReference>
<dbReference type="InterPro" id="IPR001451">
    <property type="entry name" value="Hexapep"/>
</dbReference>
<dbReference type="GO" id="GO:0016020">
    <property type="term" value="C:membrane"/>
    <property type="evidence" value="ECO:0007669"/>
    <property type="project" value="GOC"/>
</dbReference>
<evidence type="ECO:0000313" key="11">
    <source>
        <dbReference type="Proteomes" id="UP000308196"/>
    </source>
</evidence>
<protein>
    <recommendedName>
        <fullName evidence="7">UDP-3-O-acylglucosamine N-acyltransferase</fullName>
        <ecNumber evidence="7">2.3.1.191</ecNumber>
    </recommendedName>
</protein>
<dbReference type="Proteomes" id="UP000308196">
    <property type="component" value="Chromosome"/>
</dbReference>
<dbReference type="AlphaFoldDB" id="A0A4U9UUE6"/>
<reference evidence="10 11" key="1">
    <citation type="submission" date="2019-05" db="EMBL/GenBank/DDBJ databases">
        <authorList>
            <consortium name="Pathogen Informatics"/>
        </authorList>
    </citation>
    <scope>NUCLEOTIDE SEQUENCE [LARGE SCALE GENOMIC DNA]</scope>
    <source>
        <strain evidence="10 11">NCTC11429</strain>
    </source>
</reference>
<reference evidence="9 12" key="2">
    <citation type="submission" date="2024-06" db="EMBL/GenBank/DDBJ databases">
        <title>Soil Sphingobacterium thalpophilum.</title>
        <authorList>
            <person name="Yang J."/>
            <person name="Li J."/>
        </authorList>
    </citation>
    <scope>NUCLEOTIDE SEQUENCE [LARGE SCALE GENOMIC DNA]</scope>
    <source>
        <strain evidence="9 12">22g91tb</strain>
    </source>
</reference>
<dbReference type="UniPathway" id="UPA00973"/>
<evidence type="ECO:0000256" key="2">
    <source>
        <dbReference type="ARBA" id="ARBA00022556"/>
    </source>
</evidence>
<dbReference type="GeneID" id="78461941"/>
<dbReference type="EMBL" id="LR590484">
    <property type="protein sequence ID" value="VTR33431.1"/>
    <property type="molecule type" value="Genomic_DNA"/>
</dbReference>
<dbReference type="InterPro" id="IPR011004">
    <property type="entry name" value="Trimer_LpxA-like_sf"/>
</dbReference>
<feature type="domain" description="UDP-3-O-[3-hydroxymyristoyl] glucosamine N-acyltransferase non-repeat region" evidence="8">
    <location>
        <begin position="22"/>
        <end position="91"/>
    </location>
</feature>
<dbReference type="GO" id="GO:0103118">
    <property type="term" value="F:UDP-3-O-[(3R)-3-hydroxyacyl]-glucosamine N-acyltransferase activity"/>
    <property type="evidence" value="ECO:0007669"/>
    <property type="project" value="UniProtKB-EC"/>
</dbReference>
<dbReference type="PANTHER" id="PTHR43378">
    <property type="entry name" value="UDP-3-O-ACYLGLUCOSAMINE N-ACYLTRANSFERASE"/>
    <property type="match status" value="1"/>
</dbReference>
<gene>
    <name evidence="7 10" type="primary">lpxD</name>
    <name evidence="9" type="ORF">ABTW24_03130</name>
    <name evidence="10" type="ORF">NCTC11429_01168</name>
</gene>
<proteinExistence type="inferred from homology"/>
<comment type="subunit">
    <text evidence="7">Homotrimer.</text>
</comment>
<keyword evidence="2 7" id="KW-0441">Lipid A biosynthesis</keyword>
<dbReference type="Pfam" id="PF04613">
    <property type="entry name" value="LpxD"/>
    <property type="match status" value="1"/>
</dbReference>
<keyword evidence="1 7" id="KW-0444">Lipid biosynthesis</keyword>
<evidence type="ECO:0000313" key="9">
    <source>
        <dbReference type="EMBL" id="MEZ0450584.1"/>
    </source>
</evidence>
<comment type="function">
    <text evidence="7">Catalyzes the N-acylation of UDP-3-O-acylglucosamine using 3-hydroxyacyl-ACP as the acyl donor. Is involved in the biosynthesis of lipid A, a phosphorylated glycolipid that anchors the lipopolysaccharide to the outer membrane of the cell.</text>
</comment>
<name>A0A4U9UUE6_9SPHI</name>
<evidence type="ECO:0000256" key="7">
    <source>
        <dbReference type="HAMAP-Rule" id="MF_00523"/>
    </source>
</evidence>
<sequence length="346" mass="37530">MQFTAQQIGTLLEGRIEGNPEVTVGNLAKIEEGKKGDLSFLSNPKYEHFIYTTDASIVIVNEDLQLAQQTKPTLTIIRVKNAYAAFSTILNMYNEFRLDKSGREEPCYIHAEAKIGSGGYIGAFAYIGKGAQIGDNVKIYPQVFIGDKVTIGDNTTLYPGVKIYHDCKVGKNVVIHSGVVIGSDGFGFAPQEDGTYKKVPQIGYVQVEDNVEIGANTVIDRATMGATIVREGVKLDNLIQIAHNVDIGKNTVIAAQTGISGSSKIGEHVVLGGQVGVVGHITVAKGSQIQAQSGVNRSIKEEGKKWGGTPVMPYQPQLRSNVIFARLPELEKRIQELEKLLETKVK</sequence>
<keyword evidence="5 7" id="KW-0443">Lipid metabolism</keyword>
<evidence type="ECO:0000256" key="3">
    <source>
        <dbReference type="ARBA" id="ARBA00022679"/>
    </source>
</evidence>
<dbReference type="Gene3D" id="3.40.1390.10">
    <property type="entry name" value="MurE/MurF, N-terminal domain"/>
    <property type="match status" value="1"/>
</dbReference>
<comment type="similarity">
    <text evidence="7">Belongs to the transferase hexapeptide repeat family. LpxD subfamily.</text>
</comment>
<dbReference type="EC" id="2.3.1.191" evidence="7"/>
<evidence type="ECO:0000259" key="8">
    <source>
        <dbReference type="Pfam" id="PF04613"/>
    </source>
</evidence>
<evidence type="ECO:0000313" key="12">
    <source>
        <dbReference type="Proteomes" id="UP001566204"/>
    </source>
</evidence>
<dbReference type="NCBIfam" id="TIGR01853">
    <property type="entry name" value="lipid_A_lpxD"/>
    <property type="match status" value="1"/>
</dbReference>
<comment type="catalytic activity">
    <reaction evidence="7">
        <text>a UDP-3-O-[(3R)-3-hydroxyacyl]-alpha-D-glucosamine + a (3R)-hydroxyacyl-[ACP] = a UDP-2-N,3-O-bis[(3R)-3-hydroxyacyl]-alpha-D-glucosamine + holo-[ACP] + H(+)</text>
        <dbReference type="Rhea" id="RHEA:53836"/>
        <dbReference type="Rhea" id="RHEA-COMP:9685"/>
        <dbReference type="Rhea" id="RHEA-COMP:9945"/>
        <dbReference type="ChEBI" id="CHEBI:15378"/>
        <dbReference type="ChEBI" id="CHEBI:64479"/>
        <dbReference type="ChEBI" id="CHEBI:78827"/>
        <dbReference type="ChEBI" id="CHEBI:137740"/>
        <dbReference type="ChEBI" id="CHEBI:137748"/>
        <dbReference type="EC" id="2.3.1.191"/>
    </reaction>
</comment>
<dbReference type="Proteomes" id="UP001566204">
    <property type="component" value="Unassembled WGS sequence"/>
</dbReference>
<keyword evidence="4 7" id="KW-0677">Repeat</keyword>
<keyword evidence="12" id="KW-1185">Reference proteome</keyword>
<evidence type="ECO:0000313" key="10">
    <source>
        <dbReference type="EMBL" id="VTR33431.1"/>
    </source>
</evidence>
<dbReference type="InterPro" id="IPR020573">
    <property type="entry name" value="UDP_GlcNAc_AcTrfase_non-rep"/>
</dbReference>
<dbReference type="InterPro" id="IPR007691">
    <property type="entry name" value="LpxD"/>
</dbReference>
<keyword evidence="6 7" id="KW-0012">Acyltransferase</keyword>
<evidence type="ECO:0000256" key="1">
    <source>
        <dbReference type="ARBA" id="ARBA00022516"/>
    </source>
</evidence>
<accession>A0A4U9UUE6</accession>
<feature type="active site" description="Proton acceptor" evidence="7">
    <location>
        <position position="243"/>
    </location>
</feature>
<dbReference type="NCBIfam" id="NF002060">
    <property type="entry name" value="PRK00892.1"/>
    <property type="match status" value="1"/>
</dbReference>
<evidence type="ECO:0000256" key="4">
    <source>
        <dbReference type="ARBA" id="ARBA00022737"/>
    </source>
</evidence>
<dbReference type="Pfam" id="PF00132">
    <property type="entry name" value="Hexapep"/>
    <property type="match status" value="2"/>
</dbReference>
<dbReference type="STRING" id="1123265.GCA_000686625_04085"/>
<evidence type="ECO:0000256" key="6">
    <source>
        <dbReference type="ARBA" id="ARBA00023315"/>
    </source>
</evidence>